<organism evidence="7 8">
    <name type="scientific">Paragonimus skrjabini miyazakii</name>
    <dbReference type="NCBI Taxonomy" id="59628"/>
    <lineage>
        <taxon>Eukaryota</taxon>
        <taxon>Metazoa</taxon>
        <taxon>Spiralia</taxon>
        <taxon>Lophotrochozoa</taxon>
        <taxon>Platyhelminthes</taxon>
        <taxon>Trematoda</taxon>
        <taxon>Digenea</taxon>
        <taxon>Plagiorchiida</taxon>
        <taxon>Troglotremata</taxon>
        <taxon>Troglotrematidae</taxon>
        <taxon>Paragonimus</taxon>
    </lineage>
</organism>
<feature type="domain" description="Elongation factor 1 beta central acidic region eukaryote" evidence="6">
    <location>
        <begin position="176"/>
        <end position="204"/>
    </location>
</feature>
<dbReference type="InterPro" id="IPR014717">
    <property type="entry name" value="Transl_elong_EF1B/ribsomal_bS6"/>
</dbReference>
<dbReference type="PROSITE" id="PS00825">
    <property type="entry name" value="EF1BD_2"/>
    <property type="match status" value="1"/>
</dbReference>
<evidence type="ECO:0000256" key="2">
    <source>
        <dbReference type="ARBA" id="ARBA00022768"/>
    </source>
</evidence>
<reference evidence="7" key="1">
    <citation type="submission" date="2019-07" db="EMBL/GenBank/DDBJ databases">
        <title>Annotation for the trematode Paragonimus miyazaki's.</title>
        <authorList>
            <person name="Choi Y.-J."/>
        </authorList>
    </citation>
    <scope>NUCLEOTIDE SEQUENCE</scope>
    <source>
        <strain evidence="7">Japan</strain>
    </source>
</reference>
<name>A0A8S9YXQ2_9TREM</name>
<dbReference type="Pfam" id="PF00736">
    <property type="entry name" value="EF1_GNE"/>
    <property type="match status" value="1"/>
</dbReference>
<dbReference type="AlphaFoldDB" id="A0A8S9YXQ2"/>
<evidence type="ECO:0000256" key="1">
    <source>
        <dbReference type="ARBA" id="ARBA00007411"/>
    </source>
</evidence>
<dbReference type="Pfam" id="PF10587">
    <property type="entry name" value="EF-1_beta_acid"/>
    <property type="match status" value="1"/>
</dbReference>
<evidence type="ECO:0000259" key="5">
    <source>
        <dbReference type="SMART" id="SM00888"/>
    </source>
</evidence>
<dbReference type="EMBL" id="JTDE01001227">
    <property type="protein sequence ID" value="KAF7259382.1"/>
    <property type="molecule type" value="Genomic_DNA"/>
</dbReference>
<dbReference type="GO" id="GO:0005853">
    <property type="term" value="C:eukaryotic translation elongation factor 1 complex"/>
    <property type="evidence" value="ECO:0007669"/>
    <property type="project" value="InterPro"/>
</dbReference>
<dbReference type="GO" id="GO:0005829">
    <property type="term" value="C:cytosol"/>
    <property type="evidence" value="ECO:0007669"/>
    <property type="project" value="TreeGrafter"/>
</dbReference>
<dbReference type="SUPFAM" id="SSF54984">
    <property type="entry name" value="eEF-1beta-like"/>
    <property type="match status" value="1"/>
</dbReference>
<dbReference type="SMART" id="SM01182">
    <property type="entry name" value="EF-1_beta_acid"/>
    <property type="match status" value="1"/>
</dbReference>
<dbReference type="CDD" id="cd00292">
    <property type="entry name" value="EF1B"/>
    <property type="match status" value="1"/>
</dbReference>
<dbReference type="PANTHER" id="PTHR11595">
    <property type="entry name" value="EF-HAND AND COILED-COIL DOMAIN-CONTAINING FAMILY MEMBER"/>
    <property type="match status" value="1"/>
</dbReference>
<keyword evidence="2 4" id="KW-0251">Elongation factor</keyword>
<evidence type="ECO:0000256" key="3">
    <source>
        <dbReference type="ARBA" id="ARBA00022917"/>
    </source>
</evidence>
<dbReference type="GO" id="GO:0003746">
    <property type="term" value="F:translation elongation factor activity"/>
    <property type="evidence" value="ECO:0007669"/>
    <property type="project" value="UniProtKB-KW"/>
</dbReference>
<proteinExistence type="inferred from homology"/>
<dbReference type="Gene3D" id="3.30.70.60">
    <property type="match status" value="1"/>
</dbReference>
<dbReference type="PANTHER" id="PTHR11595:SF26">
    <property type="entry name" value="ELONGATION FACTOR 1-DELTA"/>
    <property type="match status" value="1"/>
</dbReference>
<dbReference type="InterPro" id="IPR018940">
    <property type="entry name" value="EF-1_beta_acid_region_euk"/>
</dbReference>
<comment type="caution">
    <text evidence="7">The sequence shown here is derived from an EMBL/GenBank/DDBJ whole genome shotgun (WGS) entry which is preliminary data.</text>
</comment>
<gene>
    <name evidence="7" type="ORF">EG68_03298</name>
</gene>
<accession>A0A8S9YXQ2</accession>
<dbReference type="InterPro" id="IPR001326">
    <property type="entry name" value="Transl_elong_EF1B_B/D_CS"/>
</dbReference>
<dbReference type="InterPro" id="IPR036219">
    <property type="entry name" value="eEF-1beta-like_sf"/>
</dbReference>
<keyword evidence="8" id="KW-1185">Reference proteome</keyword>
<evidence type="ECO:0000256" key="4">
    <source>
        <dbReference type="RuleBase" id="RU003791"/>
    </source>
</evidence>
<dbReference type="Proteomes" id="UP000822476">
    <property type="component" value="Unassembled WGS sequence"/>
</dbReference>
<dbReference type="OrthoDB" id="331763at2759"/>
<dbReference type="InterPro" id="IPR049720">
    <property type="entry name" value="EF1B_bsu/dsu"/>
</dbReference>
<dbReference type="InterPro" id="IPR014038">
    <property type="entry name" value="EF1B_bsu/dsu_GNE"/>
</dbReference>
<dbReference type="FunFam" id="3.30.70.60:FF:000001">
    <property type="entry name" value="Elongation factor 1-beta 1 like"/>
    <property type="match status" value="1"/>
</dbReference>
<dbReference type="SMART" id="SM00888">
    <property type="entry name" value="EF1_GNE"/>
    <property type="match status" value="1"/>
</dbReference>
<protein>
    <recommendedName>
        <fullName evidence="9">Elongation factor 1-delta</fullName>
    </recommendedName>
</protein>
<feature type="domain" description="Translation elongation factor EF1B beta/delta subunit guanine nucleotide exchange" evidence="5">
    <location>
        <begin position="213"/>
        <end position="299"/>
    </location>
</feature>
<evidence type="ECO:0000259" key="6">
    <source>
        <dbReference type="SMART" id="SM01182"/>
    </source>
</evidence>
<evidence type="ECO:0000313" key="8">
    <source>
        <dbReference type="Proteomes" id="UP000822476"/>
    </source>
</evidence>
<keyword evidence="3 4" id="KW-0648">Protein biosynthesis</keyword>
<evidence type="ECO:0000313" key="7">
    <source>
        <dbReference type="EMBL" id="KAF7259382.1"/>
    </source>
</evidence>
<evidence type="ECO:0008006" key="9">
    <source>
        <dbReference type="Google" id="ProtNLM"/>
    </source>
</evidence>
<dbReference type="GO" id="GO:0005085">
    <property type="term" value="F:guanyl-nucleotide exchange factor activity"/>
    <property type="evidence" value="ECO:0007669"/>
    <property type="project" value="TreeGrafter"/>
</dbReference>
<sequence>MIFNFLNDTTGILPDIFGSFIYSLFYDRFYSLPIIFSVQKRTRTIFLTVGMEAGLLCEVAACTHFPDYPGLERDYVAYLSEANRTPSMNIQKMSSYLTQEIQKAREHIKSSLDKCGLSRACDTSRIDELEQTVNSLIQRIGELEFKINKIRSLDEVIVPQNVAVKPVVSDDVECDLFASDDEASEDPEAEKVRAQRLAEYEAKKSKKPAETAKSNIILDVKPWGDDTDLKEMENLVRSIKADGLHWGQSKFVPLAYGIKKLQICCVVEDDKVGTDFLEEAITGLVDHVQSVDIVAFNKV</sequence>
<comment type="similarity">
    <text evidence="1 4">Belongs to the EF-1-beta/EF-1-delta family.</text>
</comment>